<comment type="subcellular location">
    <subcellularLocation>
        <location evidence="1">Membrane</location>
    </subcellularLocation>
</comment>
<gene>
    <name evidence="11" type="ORF">V5799_008439</name>
</gene>
<keyword evidence="6 10" id="KW-0472">Membrane</keyword>
<keyword evidence="12" id="KW-1185">Reference proteome</keyword>
<evidence type="ECO:0000256" key="2">
    <source>
        <dbReference type="ARBA" id="ARBA00007839"/>
    </source>
</evidence>
<protein>
    <recommendedName>
        <fullName evidence="3">Reactive oxygen species modulator 1</fullName>
    </recommendedName>
    <alternativeName>
        <fullName evidence="9">Protein MGR2 homolog</fullName>
    </alternativeName>
</protein>
<evidence type="ECO:0000313" key="12">
    <source>
        <dbReference type="Proteomes" id="UP001321473"/>
    </source>
</evidence>
<evidence type="ECO:0000313" key="11">
    <source>
        <dbReference type="EMBL" id="KAK8785197.1"/>
    </source>
</evidence>
<evidence type="ECO:0000256" key="4">
    <source>
        <dbReference type="ARBA" id="ARBA00022692"/>
    </source>
</evidence>
<keyword evidence="4 10" id="KW-0812">Transmembrane</keyword>
<evidence type="ECO:0000256" key="6">
    <source>
        <dbReference type="ARBA" id="ARBA00023136"/>
    </source>
</evidence>
<dbReference type="AlphaFoldDB" id="A0AAQ4FD96"/>
<dbReference type="GO" id="GO:0005744">
    <property type="term" value="C:TIM23 mitochondrial import inner membrane translocase complex"/>
    <property type="evidence" value="ECO:0007669"/>
    <property type="project" value="TreeGrafter"/>
</dbReference>
<comment type="function">
    <text evidence="8">Induces production of reactive oxygen species (ROS) which are necessary for cell proliferation. May play a role in inducing oxidative DNA damage and replicative senescence. May play a role in the coordination of mitochondrial morphology and cell proliferation.</text>
</comment>
<dbReference type="InterPro" id="IPR018450">
    <property type="entry name" value="Romo1/Mgr2"/>
</dbReference>
<dbReference type="GO" id="GO:0045039">
    <property type="term" value="P:protein insertion into mitochondrial inner membrane"/>
    <property type="evidence" value="ECO:0007669"/>
    <property type="project" value="TreeGrafter"/>
</dbReference>
<dbReference type="Proteomes" id="UP001321473">
    <property type="component" value="Unassembled WGS sequence"/>
</dbReference>
<evidence type="ECO:0000256" key="1">
    <source>
        <dbReference type="ARBA" id="ARBA00004370"/>
    </source>
</evidence>
<dbReference type="SMART" id="SM01378">
    <property type="entry name" value="Romo1"/>
    <property type="match status" value="1"/>
</dbReference>
<sequence>MCRNSQEDPSGRRRNGIYRPILAAHRGQVPRAALREWRRRRSCNRTPPSVQVSSSVGLAWNDWHCRKAMPVPVQGAYQRGPSCWDRVKMGFTIGFCVGMASGALFGGFSALRYGLRGRELIQSVGKVMLQGGGTFGTFMSIGTAIRC</sequence>
<organism evidence="11 12">
    <name type="scientific">Amblyomma americanum</name>
    <name type="common">Lone star tick</name>
    <dbReference type="NCBI Taxonomy" id="6943"/>
    <lineage>
        <taxon>Eukaryota</taxon>
        <taxon>Metazoa</taxon>
        <taxon>Ecdysozoa</taxon>
        <taxon>Arthropoda</taxon>
        <taxon>Chelicerata</taxon>
        <taxon>Arachnida</taxon>
        <taxon>Acari</taxon>
        <taxon>Parasitiformes</taxon>
        <taxon>Ixodida</taxon>
        <taxon>Ixodoidea</taxon>
        <taxon>Ixodidae</taxon>
        <taxon>Amblyomminae</taxon>
        <taxon>Amblyomma</taxon>
    </lineage>
</organism>
<name>A0AAQ4FD96_AMBAM</name>
<dbReference type="PANTHER" id="PTHR28525:SF1">
    <property type="entry name" value="REACTIVE OXYGEN SPECIES MODULATOR 1"/>
    <property type="match status" value="1"/>
</dbReference>
<dbReference type="Pfam" id="PF10247">
    <property type="entry name" value="Romo1"/>
    <property type="match status" value="1"/>
</dbReference>
<feature type="transmembrane region" description="Helical" evidence="10">
    <location>
        <begin position="89"/>
        <end position="111"/>
    </location>
</feature>
<evidence type="ECO:0000256" key="7">
    <source>
        <dbReference type="ARBA" id="ARBA00025225"/>
    </source>
</evidence>
<evidence type="ECO:0000256" key="3">
    <source>
        <dbReference type="ARBA" id="ARBA00016275"/>
    </source>
</evidence>
<dbReference type="PANTHER" id="PTHR28525">
    <property type="entry name" value="REACTIVE OXYGEN SPECIES MODULATOR 1"/>
    <property type="match status" value="1"/>
</dbReference>
<proteinExistence type="inferred from homology"/>
<evidence type="ECO:0000256" key="9">
    <source>
        <dbReference type="ARBA" id="ARBA00032686"/>
    </source>
</evidence>
<accession>A0AAQ4FD96</accession>
<comment type="similarity">
    <text evidence="2">Belongs to the MGR2 family.</text>
</comment>
<evidence type="ECO:0000256" key="10">
    <source>
        <dbReference type="SAM" id="Phobius"/>
    </source>
</evidence>
<evidence type="ECO:0000256" key="8">
    <source>
        <dbReference type="ARBA" id="ARBA00025243"/>
    </source>
</evidence>
<reference evidence="11 12" key="1">
    <citation type="journal article" date="2023" name="Arcadia Sci">
        <title>De novo assembly of a long-read Amblyomma americanum tick genome.</title>
        <authorList>
            <person name="Chou S."/>
            <person name="Poskanzer K.E."/>
            <person name="Rollins M."/>
            <person name="Thuy-Boun P.S."/>
        </authorList>
    </citation>
    <scope>NUCLEOTIDE SEQUENCE [LARGE SCALE GENOMIC DNA]</scope>
    <source>
        <strain evidence="11">F_SG_1</strain>
        <tissue evidence="11">Salivary glands</tissue>
    </source>
</reference>
<dbReference type="EMBL" id="JARKHS020003815">
    <property type="protein sequence ID" value="KAK8785197.1"/>
    <property type="molecule type" value="Genomic_DNA"/>
</dbReference>
<evidence type="ECO:0000256" key="5">
    <source>
        <dbReference type="ARBA" id="ARBA00022989"/>
    </source>
</evidence>
<comment type="function">
    <text evidence="7">Has antibacterial activity against a variety of bacteria including S.aureus, P.aeruginosa and M.tuberculosis. Acts by inducing bacterial membrane breakage.</text>
</comment>
<dbReference type="GO" id="GO:0030150">
    <property type="term" value="P:protein import into mitochondrial matrix"/>
    <property type="evidence" value="ECO:0007669"/>
    <property type="project" value="TreeGrafter"/>
</dbReference>
<keyword evidence="5 10" id="KW-1133">Transmembrane helix</keyword>
<comment type="caution">
    <text evidence="11">The sequence shown here is derived from an EMBL/GenBank/DDBJ whole genome shotgun (WGS) entry which is preliminary data.</text>
</comment>